<proteinExistence type="predicted"/>
<comment type="caution">
    <text evidence="3">The sequence shown here is derived from an EMBL/GenBank/DDBJ whole genome shotgun (WGS) entry which is preliminary data.</text>
</comment>
<feature type="region of interest" description="Disordered" evidence="2">
    <location>
        <begin position="610"/>
        <end position="629"/>
    </location>
</feature>
<evidence type="ECO:0000256" key="1">
    <source>
        <dbReference type="SAM" id="Coils"/>
    </source>
</evidence>
<feature type="compositionally biased region" description="Basic and acidic residues" evidence="2">
    <location>
        <begin position="571"/>
        <end position="592"/>
    </location>
</feature>
<protein>
    <submittedName>
        <fullName evidence="3">Chromosome segregation protein SMC/ coiled-coil protein</fullName>
    </submittedName>
</protein>
<keyword evidence="1" id="KW-0175">Coiled coil</keyword>
<feature type="region of interest" description="Disordered" evidence="2">
    <location>
        <begin position="559"/>
        <end position="598"/>
    </location>
</feature>
<sequence length="629" mass="71451">MPRLPRPPPNPNATLNKTAPQESVLLPGYKTPKVNEASQPLTAADPNTELPAVGSTAAALQAARAQVPASAVEKEFIYNLQQQVYFLELQSKLLRDKLVDAGPKLKSRSVEANPAFDKSLDAALPLQEYIEGLRNAYSELEAKYQADSKELKHKYEVAQHDLAAATAEIAHLKKKTEDFPKELAKAANQMTMQLQKLNEEREALDAQLKEATLDIDRLRDELAVARSQLELRTTELADTCREKQALEQRVHDVERNFLSASKAEERERCLAEALADLKKLKADMGYLQTELNDTRASEKKASDMRWEMDRAIEENKLMINELNSTVKHLREENKMLSNSLSEARRKLEELASKEALSRKKYDELNNESTELLRDARTQAELHKRQINEAESRKKFYEAQNLDLMRDKEYLEKTNDSIKSMQELLSRKLDECRAELAASQEAAHTHAASLKTLEQRLAMALEENQMSAHQIDGFKRIIERSCAELDLKDREIDAYKALVSIDPEEFLRLQQTNHELALKLNGFNTRFSRLGNDTREFIQSGWKLSKNQELAKASAGFHEMEAGPDSCSPDSCDARAAGEKMRINHERQGRRTDLSTGDQMRQLAADLLQTAREPFAFDGDDEQNVEDFRE</sequence>
<evidence type="ECO:0000313" key="4">
    <source>
        <dbReference type="Proteomes" id="UP000070089"/>
    </source>
</evidence>
<accession>A0A132NNG8</accession>
<evidence type="ECO:0000256" key="2">
    <source>
        <dbReference type="SAM" id="MobiDB-lite"/>
    </source>
</evidence>
<feature type="compositionally biased region" description="Acidic residues" evidence="2">
    <location>
        <begin position="617"/>
        <end position="629"/>
    </location>
</feature>
<reference evidence="3 4" key="1">
    <citation type="journal article" date="2015" name="Mol. Biochem. Parasitol.">
        <title>Identification of polymorphic genes for use in assemblage B genotyping assays through comparative genomics of multiple assemblage B Giardia duodenalis isolates.</title>
        <authorList>
            <person name="Wielinga C."/>
            <person name="Thompson R.C."/>
            <person name="Monis P."/>
            <person name="Ryan U."/>
        </authorList>
    </citation>
    <scope>NUCLEOTIDE SEQUENCE [LARGE SCALE GENOMIC DNA]</scope>
    <source>
        <strain evidence="3 4">BAH15c1</strain>
    </source>
</reference>
<feature type="compositionally biased region" description="Pro residues" evidence="2">
    <location>
        <begin position="1"/>
        <end position="11"/>
    </location>
</feature>
<dbReference type="Proteomes" id="UP000070089">
    <property type="component" value="Unassembled WGS sequence"/>
</dbReference>
<gene>
    <name evidence="3" type="ORF">QR46_4403</name>
</gene>
<dbReference type="AlphaFoldDB" id="A0A132NNG8"/>
<organism evidence="3 4">
    <name type="scientific">Giardia duodenalis assemblage B</name>
    <dbReference type="NCBI Taxonomy" id="1394984"/>
    <lineage>
        <taxon>Eukaryota</taxon>
        <taxon>Metamonada</taxon>
        <taxon>Diplomonadida</taxon>
        <taxon>Hexamitidae</taxon>
        <taxon>Giardiinae</taxon>
        <taxon>Giardia</taxon>
    </lineage>
</organism>
<feature type="region of interest" description="Disordered" evidence="2">
    <location>
        <begin position="1"/>
        <end position="22"/>
    </location>
</feature>
<name>A0A132NNG8_GIAIN</name>
<evidence type="ECO:0000313" key="3">
    <source>
        <dbReference type="EMBL" id="KWX11629.1"/>
    </source>
</evidence>
<dbReference type="VEuPathDB" id="GiardiaDB:QR46_4403"/>
<dbReference type="EMBL" id="JXTI01000168">
    <property type="protein sequence ID" value="KWX11629.1"/>
    <property type="molecule type" value="Genomic_DNA"/>
</dbReference>
<dbReference type="OrthoDB" id="10254404at2759"/>
<feature type="coiled-coil region" evidence="1">
    <location>
        <begin position="130"/>
        <end position="469"/>
    </location>
</feature>